<reference evidence="3 4" key="1">
    <citation type="journal article" date="2024" name="J Genomics">
        <title>Draft genome sequencing and assembly of Favolaschia claudopus CIRM-BRFM 2984 isolated from oak limbs.</title>
        <authorList>
            <person name="Navarro D."/>
            <person name="Drula E."/>
            <person name="Chaduli D."/>
            <person name="Cazenave R."/>
            <person name="Ahrendt S."/>
            <person name="Wang J."/>
            <person name="Lipzen A."/>
            <person name="Daum C."/>
            <person name="Barry K."/>
            <person name="Grigoriev I.V."/>
            <person name="Favel A."/>
            <person name="Rosso M.N."/>
            <person name="Martin F."/>
        </authorList>
    </citation>
    <scope>NUCLEOTIDE SEQUENCE [LARGE SCALE GENOMIC DNA]</scope>
    <source>
        <strain evidence="3 4">CIRM-BRFM 2984</strain>
    </source>
</reference>
<keyword evidence="1" id="KW-1133">Transmembrane helix</keyword>
<sequence>MPQSTGVSSKLAILVLLNPASSFHCAVLLLFPAAQRTSSNAHLIPAIAPFAIPAGFGSVMSAAAPIASMAPSAVPALVADAYAPAQTGFAPPSGQSCAATGRVEIPQALNPVYGYGQKTFSSPPQLLAGTKRPLKALPGADYRVGDTPIQAARAVIDLLRMDRSFLVSSLQPAGLPRNLISLQFVSEDAGTGAHELSSHEPTRRVRAAAGGEVELVRKMKARARNSVVPSPLREVVNTSAVNAAPEAPSIADSIAANLLSACANSFEDITSILADTDDEDESSDTIIDLDTVTAPVSLPS</sequence>
<feature type="chain" id="PRO_5043889130" evidence="2">
    <location>
        <begin position="23"/>
        <end position="300"/>
    </location>
</feature>
<accession>A0AAW0B7U2</accession>
<dbReference type="Proteomes" id="UP001362999">
    <property type="component" value="Unassembled WGS sequence"/>
</dbReference>
<evidence type="ECO:0000256" key="2">
    <source>
        <dbReference type="SAM" id="SignalP"/>
    </source>
</evidence>
<protein>
    <submittedName>
        <fullName evidence="3">Uncharacterized protein</fullName>
    </submittedName>
</protein>
<gene>
    <name evidence="3" type="ORF">R3P38DRAFT_2781600</name>
</gene>
<dbReference type="AlphaFoldDB" id="A0AAW0B7U2"/>
<keyword evidence="2" id="KW-0732">Signal</keyword>
<organism evidence="3 4">
    <name type="scientific">Favolaschia claudopus</name>
    <dbReference type="NCBI Taxonomy" id="2862362"/>
    <lineage>
        <taxon>Eukaryota</taxon>
        <taxon>Fungi</taxon>
        <taxon>Dikarya</taxon>
        <taxon>Basidiomycota</taxon>
        <taxon>Agaricomycotina</taxon>
        <taxon>Agaricomycetes</taxon>
        <taxon>Agaricomycetidae</taxon>
        <taxon>Agaricales</taxon>
        <taxon>Marasmiineae</taxon>
        <taxon>Mycenaceae</taxon>
        <taxon>Favolaschia</taxon>
    </lineage>
</organism>
<evidence type="ECO:0000256" key="1">
    <source>
        <dbReference type="SAM" id="Phobius"/>
    </source>
</evidence>
<evidence type="ECO:0000313" key="3">
    <source>
        <dbReference type="EMBL" id="KAK7020990.1"/>
    </source>
</evidence>
<keyword evidence="4" id="KW-1185">Reference proteome</keyword>
<feature type="transmembrane region" description="Helical" evidence="1">
    <location>
        <begin position="12"/>
        <end position="31"/>
    </location>
</feature>
<name>A0AAW0B7U2_9AGAR</name>
<evidence type="ECO:0000313" key="4">
    <source>
        <dbReference type="Proteomes" id="UP001362999"/>
    </source>
</evidence>
<comment type="caution">
    <text evidence="3">The sequence shown here is derived from an EMBL/GenBank/DDBJ whole genome shotgun (WGS) entry which is preliminary data.</text>
</comment>
<keyword evidence="1" id="KW-0812">Transmembrane</keyword>
<feature type="signal peptide" evidence="2">
    <location>
        <begin position="1"/>
        <end position="22"/>
    </location>
</feature>
<proteinExistence type="predicted"/>
<keyword evidence="1" id="KW-0472">Membrane</keyword>
<dbReference type="EMBL" id="JAWWNJ010000040">
    <property type="protein sequence ID" value="KAK7020990.1"/>
    <property type="molecule type" value="Genomic_DNA"/>
</dbReference>